<sequence>MSLFHSSDPDLGRLENTMSHLFDGFLSDLDVAKYGGNVRSNRNNSNNSWLPLIDVHESDKEFTVCAELPGFTKDKINIDFRDNALIISGKLERDEKYKEGTTRIQERRYGDFNRTISFPSNVNAENITAKFDLGVLKLKLPKSEPTGRKITVE</sequence>
<evidence type="ECO:0000313" key="1">
    <source>
        <dbReference type="EMBL" id="CAG8569318.1"/>
    </source>
</evidence>
<gene>
    <name evidence="1" type="ORF">SCALOS_LOCUS5794</name>
</gene>
<evidence type="ECO:0000313" key="2">
    <source>
        <dbReference type="Proteomes" id="UP000789860"/>
    </source>
</evidence>
<accession>A0ACA9M629</accession>
<protein>
    <submittedName>
        <fullName evidence="1">4222_t:CDS:1</fullName>
    </submittedName>
</protein>
<keyword evidence="2" id="KW-1185">Reference proteome</keyword>
<dbReference type="EMBL" id="CAJVPM010010012">
    <property type="protein sequence ID" value="CAG8569318.1"/>
    <property type="molecule type" value="Genomic_DNA"/>
</dbReference>
<dbReference type="Proteomes" id="UP000789860">
    <property type="component" value="Unassembled WGS sequence"/>
</dbReference>
<comment type="caution">
    <text evidence="1">The sequence shown here is derived from an EMBL/GenBank/DDBJ whole genome shotgun (WGS) entry which is preliminary data.</text>
</comment>
<name>A0ACA9M629_9GLOM</name>
<proteinExistence type="predicted"/>
<organism evidence="1 2">
    <name type="scientific">Scutellospora calospora</name>
    <dbReference type="NCBI Taxonomy" id="85575"/>
    <lineage>
        <taxon>Eukaryota</taxon>
        <taxon>Fungi</taxon>
        <taxon>Fungi incertae sedis</taxon>
        <taxon>Mucoromycota</taxon>
        <taxon>Glomeromycotina</taxon>
        <taxon>Glomeromycetes</taxon>
        <taxon>Diversisporales</taxon>
        <taxon>Gigasporaceae</taxon>
        <taxon>Scutellospora</taxon>
    </lineage>
</organism>
<reference evidence="1" key="1">
    <citation type="submission" date="2021-06" db="EMBL/GenBank/DDBJ databases">
        <authorList>
            <person name="Kallberg Y."/>
            <person name="Tangrot J."/>
            <person name="Rosling A."/>
        </authorList>
    </citation>
    <scope>NUCLEOTIDE SEQUENCE</scope>
    <source>
        <strain evidence="1">AU212A</strain>
    </source>
</reference>